<accession>A0A068SLX0</accession>
<keyword evidence="1" id="KW-0472">Membrane</keyword>
<dbReference type="EMBL" id="HG938353">
    <property type="protein sequence ID" value="CDN46824.1"/>
    <property type="molecule type" value="Genomic_DNA"/>
</dbReference>
<evidence type="ECO:0000313" key="3">
    <source>
        <dbReference type="Proteomes" id="UP000028181"/>
    </source>
</evidence>
<dbReference type="AlphaFoldDB" id="A0A068SLX0"/>
<dbReference type="Proteomes" id="UP000028181">
    <property type="component" value="Chromosome I"/>
</dbReference>
<evidence type="ECO:0008006" key="4">
    <source>
        <dbReference type="Google" id="ProtNLM"/>
    </source>
</evidence>
<keyword evidence="1" id="KW-0812">Transmembrane</keyword>
<dbReference type="KEGG" id="ngg:RG540_CH06340"/>
<reference evidence="3" key="1">
    <citation type="journal article" date="2014" name="BMC Genomics">
        <title>Genome sequencing of two Neorhizobium galegae strains reveals a noeT gene responsible for the unusual acetylation of the nodulation factors.</title>
        <authorList>
            <person name="Osterman J."/>
            <person name="Marsh J."/>
            <person name="Laine P.K."/>
            <person name="Zeng Z."/>
            <person name="Alatalo E."/>
            <person name="Sullivan J.T."/>
            <person name="Young J.P."/>
            <person name="Thomas-Oates J."/>
            <person name="Paulin L."/>
            <person name="Lindstrom K."/>
        </authorList>
    </citation>
    <scope>NUCLEOTIDE SEQUENCE [LARGE SCALE GENOMIC DNA]</scope>
    <source>
        <strain evidence="3">HAMBI 540</strain>
    </source>
</reference>
<keyword evidence="1" id="KW-1133">Transmembrane helix</keyword>
<name>A0A068SLX0_NEOGA</name>
<gene>
    <name evidence="2" type="ORF">RG540_CH06340</name>
</gene>
<protein>
    <recommendedName>
        <fullName evidence="4">Transmembrane protein</fullName>
    </recommendedName>
</protein>
<proteinExistence type="predicted"/>
<evidence type="ECO:0000313" key="2">
    <source>
        <dbReference type="EMBL" id="CDN46824.1"/>
    </source>
</evidence>
<evidence type="ECO:0000256" key="1">
    <source>
        <dbReference type="SAM" id="Phobius"/>
    </source>
</evidence>
<sequence length="48" mass="5753">MLYWALKWWMAATFATMTIYYGLHFVNEMREAVSWHNQKDGPDQSTKP</sequence>
<keyword evidence="3" id="KW-1185">Reference proteome</keyword>
<organism evidence="2 3">
    <name type="scientific">Neorhizobium galegae bv. orientalis str. HAMBI 540</name>
    <dbReference type="NCBI Taxonomy" id="1028800"/>
    <lineage>
        <taxon>Bacteria</taxon>
        <taxon>Pseudomonadati</taxon>
        <taxon>Pseudomonadota</taxon>
        <taxon>Alphaproteobacteria</taxon>
        <taxon>Hyphomicrobiales</taxon>
        <taxon>Rhizobiaceae</taxon>
        <taxon>Rhizobium/Agrobacterium group</taxon>
        <taxon>Neorhizobium</taxon>
    </lineage>
</organism>
<dbReference type="HOGENOM" id="CLU_3155339_0_0_5"/>
<feature type="transmembrane region" description="Helical" evidence="1">
    <location>
        <begin position="6"/>
        <end position="23"/>
    </location>
</feature>